<dbReference type="AlphaFoldDB" id="A0A0N5CIM0"/>
<dbReference type="WBParaSite" id="SPAL_0001767500.1">
    <property type="protein sequence ID" value="SPAL_0001767500.1"/>
    <property type="gene ID" value="SPAL_0001767500"/>
</dbReference>
<evidence type="ECO:0000313" key="2">
    <source>
        <dbReference type="WBParaSite" id="SPAL_0001767500.1"/>
    </source>
</evidence>
<evidence type="ECO:0000313" key="1">
    <source>
        <dbReference type="Proteomes" id="UP000046392"/>
    </source>
</evidence>
<dbReference type="Proteomes" id="UP000046392">
    <property type="component" value="Unplaced"/>
</dbReference>
<name>A0A0N5CIM0_STREA</name>
<proteinExistence type="predicted"/>
<protein>
    <submittedName>
        <fullName evidence="2">Uncharacterized protein</fullName>
    </submittedName>
</protein>
<reference evidence="2" key="1">
    <citation type="submission" date="2017-02" db="UniProtKB">
        <authorList>
            <consortium name="WormBaseParasite"/>
        </authorList>
    </citation>
    <scope>IDENTIFICATION</scope>
</reference>
<organism evidence="1 2">
    <name type="scientific">Strongyloides papillosus</name>
    <name type="common">Intestinal threadworm</name>
    <dbReference type="NCBI Taxonomy" id="174720"/>
    <lineage>
        <taxon>Eukaryota</taxon>
        <taxon>Metazoa</taxon>
        <taxon>Ecdysozoa</taxon>
        <taxon>Nematoda</taxon>
        <taxon>Chromadorea</taxon>
        <taxon>Rhabditida</taxon>
        <taxon>Tylenchina</taxon>
        <taxon>Panagrolaimomorpha</taxon>
        <taxon>Strongyloidoidea</taxon>
        <taxon>Strongyloididae</taxon>
        <taxon>Strongyloides</taxon>
    </lineage>
</organism>
<keyword evidence="1" id="KW-1185">Reference proteome</keyword>
<sequence>MLDKKENNEVNDQEEDETKEELYINSFELFIINYTFGFTIIKNSPGILISATKHIVRNRKRSSGLRFAAVLCFIEYFAKYGFNFPVIVRHHSEGGETTWEAIDICCKI</sequence>
<accession>A0A0N5CIM0</accession>